<feature type="region of interest" description="Disordered" evidence="1">
    <location>
        <begin position="61"/>
        <end position="96"/>
    </location>
</feature>
<gene>
    <name evidence="2" type="ORF">OEZ85_009999</name>
</gene>
<evidence type="ECO:0000256" key="1">
    <source>
        <dbReference type="SAM" id="MobiDB-lite"/>
    </source>
</evidence>
<sequence length="203" mass="19298">MGGKQDKVQLLSAELLQHGIQLPASAKAAVNTHFGRHTLGVLGSAQRVQLQVLQEALQPGLLAPTNGPGGAASSSPASSLPASSTPASTSPASVSATVDDVRLEPRVMPDATTQCFLTASKATVNPAGAAAAAAAAAAAGTWGRRKAACAAATAAAAAAAAAGGIPDRGKAAHAAANPAAAAAAAVAVCKHEHGGAGGAVGTP</sequence>
<feature type="compositionally biased region" description="Low complexity" evidence="1">
    <location>
        <begin position="63"/>
        <end position="96"/>
    </location>
</feature>
<dbReference type="Proteomes" id="UP001244341">
    <property type="component" value="Chromosome 9b"/>
</dbReference>
<evidence type="ECO:0000313" key="3">
    <source>
        <dbReference type="Proteomes" id="UP001244341"/>
    </source>
</evidence>
<reference evidence="2 3" key="1">
    <citation type="submission" date="2023-05" db="EMBL/GenBank/DDBJ databases">
        <title>A 100% complete, gapless, phased diploid assembly of the Scenedesmus obliquus UTEX 3031 genome.</title>
        <authorList>
            <person name="Biondi T.C."/>
            <person name="Hanschen E.R."/>
            <person name="Kwon T."/>
            <person name="Eng W."/>
            <person name="Kruse C.P.S."/>
            <person name="Koehler S.I."/>
            <person name="Kunde Y."/>
            <person name="Gleasner C.D."/>
            <person name="You Mak K.T."/>
            <person name="Polle J."/>
            <person name="Hovde B.T."/>
            <person name="Starkenburg S.R."/>
        </authorList>
    </citation>
    <scope>NUCLEOTIDE SEQUENCE [LARGE SCALE GENOMIC DNA]</scope>
    <source>
        <strain evidence="2 3">DOE0152z</strain>
    </source>
</reference>
<organism evidence="2 3">
    <name type="scientific">Tetradesmus obliquus</name>
    <name type="common">Green alga</name>
    <name type="synonym">Acutodesmus obliquus</name>
    <dbReference type="NCBI Taxonomy" id="3088"/>
    <lineage>
        <taxon>Eukaryota</taxon>
        <taxon>Viridiplantae</taxon>
        <taxon>Chlorophyta</taxon>
        <taxon>core chlorophytes</taxon>
        <taxon>Chlorophyceae</taxon>
        <taxon>CS clade</taxon>
        <taxon>Sphaeropleales</taxon>
        <taxon>Scenedesmaceae</taxon>
        <taxon>Tetradesmus</taxon>
    </lineage>
</organism>
<dbReference type="EMBL" id="CP126216">
    <property type="protein sequence ID" value="WIA18556.1"/>
    <property type="molecule type" value="Genomic_DNA"/>
</dbReference>
<accession>A0ABY8UEL7</accession>
<proteinExistence type="predicted"/>
<name>A0ABY8UEL7_TETOB</name>
<protein>
    <submittedName>
        <fullName evidence="2">Uncharacterized protein</fullName>
    </submittedName>
</protein>
<evidence type="ECO:0000313" key="2">
    <source>
        <dbReference type="EMBL" id="WIA18556.1"/>
    </source>
</evidence>
<keyword evidence="3" id="KW-1185">Reference proteome</keyword>